<dbReference type="EMBL" id="AMFJ01000374">
    <property type="protein sequence ID" value="EKE28099.1"/>
    <property type="molecule type" value="Genomic_DNA"/>
</dbReference>
<keyword evidence="1" id="KW-0812">Transmembrane</keyword>
<name>K2GD04_9BACT</name>
<sequence length="221" mass="25973">MKQIFVITSILVLSLFSPITTFGQGMMGFPNLSIDDTTIKNQQQEEEEGKKFLDDLNNKTITCEKLTDSDFEKIGEYFMAQSIGDTVRHINMNEMLKRMMGEKWEEQAHSAMGKRLSNCDITATFPEQVGSFWPMMNMMWGWSSYSQSYNINNNPMMWNFWFVWWIFMILLWIVVIVGIFAFIKWFTGQTNNSQSLEISKERYAKGEINKKEFEEMKKDLS</sequence>
<protein>
    <recommendedName>
        <fullName evidence="3">SHOCT domain-containing protein</fullName>
    </recommendedName>
</protein>
<accession>K2GD04</accession>
<dbReference type="AlphaFoldDB" id="K2GD04"/>
<keyword evidence="1" id="KW-1133">Transmembrane helix</keyword>
<gene>
    <name evidence="2" type="ORF">ACD_3C00100G0004</name>
</gene>
<evidence type="ECO:0000256" key="1">
    <source>
        <dbReference type="SAM" id="Phobius"/>
    </source>
</evidence>
<comment type="caution">
    <text evidence="2">The sequence shown here is derived from an EMBL/GenBank/DDBJ whole genome shotgun (WGS) entry which is preliminary data.</text>
</comment>
<organism evidence="2">
    <name type="scientific">uncultured bacterium</name>
    <name type="common">gcode 4</name>
    <dbReference type="NCBI Taxonomy" id="1234023"/>
    <lineage>
        <taxon>Bacteria</taxon>
        <taxon>environmental samples</taxon>
    </lineage>
</organism>
<feature type="transmembrane region" description="Helical" evidence="1">
    <location>
        <begin position="162"/>
        <end position="183"/>
    </location>
</feature>
<keyword evidence="1" id="KW-0472">Membrane</keyword>
<evidence type="ECO:0000313" key="2">
    <source>
        <dbReference type="EMBL" id="EKE28099.1"/>
    </source>
</evidence>
<proteinExistence type="predicted"/>
<reference evidence="2" key="1">
    <citation type="journal article" date="2012" name="Science">
        <title>Fermentation, hydrogen, and sulfur metabolism in multiple uncultivated bacterial phyla.</title>
        <authorList>
            <person name="Wrighton K.C."/>
            <person name="Thomas B.C."/>
            <person name="Sharon I."/>
            <person name="Miller C.S."/>
            <person name="Castelle C.J."/>
            <person name="VerBerkmoes N.C."/>
            <person name="Wilkins M.J."/>
            <person name="Hettich R.L."/>
            <person name="Lipton M.S."/>
            <person name="Williams K.H."/>
            <person name="Long P.E."/>
            <person name="Banfield J.F."/>
        </authorList>
    </citation>
    <scope>NUCLEOTIDE SEQUENCE [LARGE SCALE GENOMIC DNA]</scope>
</reference>
<evidence type="ECO:0008006" key="3">
    <source>
        <dbReference type="Google" id="ProtNLM"/>
    </source>
</evidence>